<dbReference type="RefSeq" id="XP_043006701.1">
    <property type="nucleotide sequence ID" value="XM_043156886.1"/>
</dbReference>
<dbReference type="Gene3D" id="3.40.50.850">
    <property type="entry name" value="Isochorismatase-like"/>
    <property type="match status" value="1"/>
</dbReference>
<gene>
    <name evidence="4" type="ORF">E1B28_011831</name>
</gene>
<dbReference type="PANTHER" id="PTHR43559:SF3">
    <property type="entry name" value="HYDROLASE YCAC-RELATED"/>
    <property type="match status" value="1"/>
</dbReference>
<sequence>MRVSVALLATLAGLNGVLGYKFPRLDKNDTVLLIVDHQIGLMEVVKDYEPVEFRNNVLAHAELGKVFNLPTVLTTSTEDGPNGRMLQEILDMYPDAPFIKREGEVNAWDNADFRAAVKATGKSQVIVASIVTDVCTAFLSLSLAEEGYTVFANMEASGTYSRRVADETNNRLRDAGVQVMPMFAIACDLMRDWRATPGYPELSPFFDKYFPVYGLVERNFKSSRNGTQH</sequence>
<evidence type="ECO:0000256" key="1">
    <source>
        <dbReference type="ARBA" id="ARBA00006336"/>
    </source>
</evidence>
<dbReference type="Proteomes" id="UP001049176">
    <property type="component" value="Chromosome 7"/>
</dbReference>
<evidence type="ECO:0000256" key="2">
    <source>
        <dbReference type="SAM" id="SignalP"/>
    </source>
</evidence>
<feature type="signal peptide" evidence="2">
    <location>
        <begin position="1"/>
        <end position="19"/>
    </location>
</feature>
<protein>
    <recommendedName>
        <fullName evidence="3">Isochorismatase-like domain-containing protein</fullName>
    </recommendedName>
</protein>
<accession>A0A9P7RW09</accession>
<dbReference type="InterPro" id="IPR036380">
    <property type="entry name" value="Isochorismatase-like_sf"/>
</dbReference>
<dbReference type="EMBL" id="CM032187">
    <property type="protein sequence ID" value="KAG7090231.1"/>
    <property type="molecule type" value="Genomic_DNA"/>
</dbReference>
<organism evidence="4 5">
    <name type="scientific">Marasmius oreades</name>
    <name type="common">fairy-ring Marasmius</name>
    <dbReference type="NCBI Taxonomy" id="181124"/>
    <lineage>
        <taxon>Eukaryota</taxon>
        <taxon>Fungi</taxon>
        <taxon>Dikarya</taxon>
        <taxon>Basidiomycota</taxon>
        <taxon>Agaricomycotina</taxon>
        <taxon>Agaricomycetes</taxon>
        <taxon>Agaricomycetidae</taxon>
        <taxon>Agaricales</taxon>
        <taxon>Marasmiineae</taxon>
        <taxon>Marasmiaceae</taxon>
        <taxon>Marasmius</taxon>
    </lineage>
</organism>
<feature type="domain" description="Isochorismatase-like" evidence="3">
    <location>
        <begin position="30"/>
        <end position="180"/>
    </location>
</feature>
<dbReference type="KEGG" id="more:E1B28_011831"/>
<dbReference type="SUPFAM" id="SSF52499">
    <property type="entry name" value="Isochorismatase-like hydrolases"/>
    <property type="match status" value="1"/>
</dbReference>
<comment type="similarity">
    <text evidence="1">Belongs to the isochorismatase family.</text>
</comment>
<dbReference type="GeneID" id="66080906"/>
<comment type="caution">
    <text evidence="4">The sequence shown here is derived from an EMBL/GenBank/DDBJ whole genome shotgun (WGS) entry which is preliminary data.</text>
</comment>
<name>A0A9P7RW09_9AGAR</name>
<dbReference type="InterPro" id="IPR000868">
    <property type="entry name" value="Isochorismatase-like_dom"/>
</dbReference>
<proteinExistence type="inferred from homology"/>
<keyword evidence="2" id="KW-0732">Signal</keyword>
<evidence type="ECO:0000313" key="4">
    <source>
        <dbReference type="EMBL" id="KAG7090231.1"/>
    </source>
</evidence>
<evidence type="ECO:0000259" key="3">
    <source>
        <dbReference type="Pfam" id="PF00857"/>
    </source>
</evidence>
<dbReference type="PANTHER" id="PTHR43559">
    <property type="entry name" value="HYDROLASE YCAC-RELATED"/>
    <property type="match status" value="1"/>
</dbReference>
<reference evidence="4" key="1">
    <citation type="journal article" date="2021" name="Genome Biol. Evol.">
        <title>The assembled and annotated genome of the fairy-ring fungus Marasmius oreades.</title>
        <authorList>
            <person name="Hiltunen M."/>
            <person name="Ament-Velasquez S.L."/>
            <person name="Johannesson H."/>
        </authorList>
    </citation>
    <scope>NUCLEOTIDE SEQUENCE</scope>
    <source>
        <strain evidence="4">03SP1</strain>
    </source>
</reference>
<dbReference type="InterPro" id="IPR053152">
    <property type="entry name" value="Hydrolase_YcaC-like"/>
</dbReference>
<keyword evidence="5" id="KW-1185">Reference proteome</keyword>
<evidence type="ECO:0000313" key="5">
    <source>
        <dbReference type="Proteomes" id="UP001049176"/>
    </source>
</evidence>
<dbReference type="OrthoDB" id="245563at2759"/>
<dbReference type="AlphaFoldDB" id="A0A9P7RW09"/>
<dbReference type="Pfam" id="PF00857">
    <property type="entry name" value="Isochorismatase"/>
    <property type="match status" value="1"/>
</dbReference>
<feature type="chain" id="PRO_5040495224" description="Isochorismatase-like domain-containing protein" evidence="2">
    <location>
        <begin position="20"/>
        <end position="229"/>
    </location>
</feature>